<keyword evidence="2" id="KW-0808">Transferase</keyword>
<dbReference type="PROSITE" id="PS50146">
    <property type="entry name" value="DAGK"/>
    <property type="match status" value="1"/>
</dbReference>
<dbReference type="InterPro" id="IPR016064">
    <property type="entry name" value="NAD/diacylglycerol_kinase_sf"/>
</dbReference>
<dbReference type="EMBL" id="JAGINP010000007">
    <property type="protein sequence ID" value="MBP2292646.1"/>
    <property type="molecule type" value="Genomic_DNA"/>
</dbReference>
<dbReference type="PANTHER" id="PTHR12358">
    <property type="entry name" value="SPHINGOSINE KINASE"/>
    <property type="match status" value="1"/>
</dbReference>
<dbReference type="Proteomes" id="UP000781958">
    <property type="component" value="Unassembled WGS sequence"/>
</dbReference>
<name>A0ABS4SJB3_9PROT</name>
<dbReference type="InterPro" id="IPR017438">
    <property type="entry name" value="ATP-NAD_kinase_N"/>
</dbReference>
<dbReference type="Gene3D" id="2.60.200.40">
    <property type="match status" value="1"/>
</dbReference>
<organism evidence="2 3">
    <name type="scientific">Azospirillum rugosum</name>
    <dbReference type="NCBI Taxonomy" id="416170"/>
    <lineage>
        <taxon>Bacteria</taxon>
        <taxon>Pseudomonadati</taxon>
        <taxon>Pseudomonadota</taxon>
        <taxon>Alphaproteobacteria</taxon>
        <taxon>Rhodospirillales</taxon>
        <taxon>Azospirillaceae</taxon>
        <taxon>Azospirillum</taxon>
    </lineage>
</organism>
<accession>A0ABS4SJB3</accession>
<evidence type="ECO:0000313" key="2">
    <source>
        <dbReference type="EMBL" id="MBP2292646.1"/>
    </source>
</evidence>
<dbReference type="Gene3D" id="3.40.50.10330">
    <property type="entry name" value="Probable inorganic polyphosphate/atp-NAD kinase, domain 1"/>
    <property type="match status" value="1"/>
</dbReference>
<sequence>MRVRVIVNKGGGTVKGSDADDFAGTLAELFRKKGVEASIIMAAGDDLRQAMEEARREAEQARLDAVVVGGGDGTISAAAGVLAGGAVPLGVLPLGTLNHFAKDLGLPLDLEGAVGVIADGAVRAVDVAEVNGRVFVNNSSIGLYADMVADRERQQDDTGRGKWPALAVAGLRVLRRFPLRRLSICGEGWARPCKTPFVFVGNNSYDLSLFNPGGRAALDRGELCLYVLDHRSPWGLLWLGMRAAVGRLDQERDFDRMAVKDVEIRSDAHRLRVSLDGEVEKLSPPLRYRTRPKALRVLAAGD</sequence>
<keyword evidence="3" id="KW-1185">Reference proteome</keyword>
<dbReference type="RefSeq" id="WP_209766507.1">
    <property type="nucleotide sequence ID" value="NZ_JAGINP010000007.1"/>
</dbReference>
<dbReference type="InterPro" id="IPR050187">
    <property type="entry name" value="Lipid_Phosphate_FormReg"/>
</dbReference>
<evidence type="ECO:0000313" key="3">
    <source>
        <dbReference type="Proteomes" id="UP000781958"/>
    </source>
</evidence>
<gene>
    <name evidence="2" type="ORF">J2851_002424</name>
</gene>
<proteinExistence type="predicted"/>
<feature type="domain" description="DAGKc" evidence="1">
    <location>
        <begin position="1"/>
        <end position="134"/>
    </location>
</feature>
<dbReference type="SMART" id="SM00046">
    <property type="entry name" value="DAGKc"/>
    <property type="match status" value="1"/>
</dbReference>
<keyword evidence="2" id="KW-0418">Kinase</keyword>
<comment type="caution">
    <text evidence="2">The sequence shown here is derived from an EMBL/GenBank/DDBJ whole genome shotgun (WGS) entry which is preliminary data.</text>
</comment>
<reference evidence="2 3" key="1">
    <citation type="submission" date="2021-03" db="EMBL/GenBank/DDBJ databases">
        <title>Genomic Encyclopedia of Type Strains, Phase III (KMG-III): the genomes of soil and plant-associated and newly described type strains.</title>
        <authorList>
            <person name="Whitman W."/>
        </authorList>
    </citation>
    <scope>NUCLEOTIDE SEQUENCE [LARGE SCALE GENOMIC DNA]</scope>
    <source>
        <strain evidence="2 3">IMMIB AFH-6</strain>
    </source>
</reference>
<dbReference type="GO" id="GO:0016301">
    <property type="term" value="F:kinase activity"/>
    <property type="evidence" value="ECO:0007669"/>
    <property type="project" value="UniProtKB-KW"/>
</dbReference>
<dbReference type="Pfam" id="PF00781">
    <property type="entry name" value="DAGK_cat"/>
    <property type="match status" value="1"/>
</dbReference>
<dbReference type="PANTHER" id="PTHR12358:SF54">
    <property type="entry name" value="SPHINGOSINE KINASE RELATED PROTEIN"/>
    <property type="match status" value="1"/>
</dbReference>
<dbReference type="SUPFAM" id="SSF111331">
    <property type="entry name" value="NAD kinase/diacylglycerol kinase-like"/>
    <property type="match status" value="1"/>
</dbReference>
<dbReference type="InterPro" id="IPR001206">
    <property type="entry name" value="Diacylglycerol_kinase_cat_dom"/>
</dbReference>
<evidence type="ECO:0000259" key="1">
    <source>
        <dbReference type="PROSITE" id="PS50146"/>
    </source>
</evidence>
<protein>
    <submittedName>
        <fullName evidence="2">Diacylglycerol kinase family enzyme</fullName>
    </submittedName>
</protein>